<dbReference type="Gene3D" id="1.10.260.40">
    <property type="entry name" value="lambda repressor-like DNA-binding domains"/>
    <property type="match status" value="1"/>
</dbReference>
<dbReference type="InterPro" id="IPR010982">
    <property type="entry name" value="Lambda_DNA-bd_dom_sf"/>
</dbReference>
<dbReference type="AlphaFoldDB" id="A0A9D5YXP4"/>
<keyword evidence="3" id="KW-0804">Transcription</keyword>
<dbReference type="GO" id="GO:0003700">
    <property type="term" value="F:DNA-binding transcription factor activity"/>
    <property type="evidence" value="ECO:0007669"/>
    <property type="project" value="TreeGrafter"/>
</dbReference>
<keyword evidence="1" id="KW-0805">Transcription regulation</keyword>
<evidence type="ECO:0000259" key="5">
    <source>
        <dbReference type="PROSITE" id="PS50932"/>
    </source>
</evidence>
<name>A0A9D5YXP4_9CELL</name>
<keyword evidence="7" id="KW-1185">Reference proteome</keyword>
<keyword evidence="2 6" id="KW-0238">DNA-binding</keyword>
<accession>A0A9D5YXP4</accession>
<dbReference type="PROSITE" id="PS50932">
    <property type="entry name" value="HTH_LACI_2"/>
    <property type="match status" value="1"/>
</dbReference>
<dbReference type="Pfam" id="PF13377">
    <property type="entry name" value="Peripla_BP_3"/>
    <property type="match status" value="1"/>
</dbReference>
<reference evidence="6 7" key="1">
    <citation type="submission" date="2020-08" db="EMBL/GenBank/DDBJ databases">
        <title>A Genomic Blueprint of the Chicken Gut Microbiome.</title>
        <authorList>
            <person name="Gilroy R."/>
            <person name="Ravi A."/>
            <person name="Getino M."/>
            <person name="Pursley I."/>
            <person name="Horton D.L."/>
            <person name="Alikhan N.-F."/>
            <person name="Baker D."/>
            <person name="Gharbi K."/>
            <person name="Hall N."/>
            <person name="Watson M."/>
            <person name="Adriaenssens E.M."/>
            <person name="Foster-Nyarko E."/>
            <person name="Jarju S."/>
            <person name="Secka A."/>
            <person name="Antonio M."/>
            <person name="Oren A."/>
            <person name="Chaudhuri R."/>
            <person name="La Ragione R.M."/>
            <person name="Hildebrand F."/>
            <person name="Pallen M.J."/>
        </authorList>
    </citation>
    <scope>NUCLEOTIDE SEQUENCE [LARGE SCALE GENOMIC DNA]</scope>
    <source>
        <strain evidence="6 7">Sa1BUA8</strain>
    </source>
</reference>
<dbReference type="Proteomes" id="UP000822993">
    <property type="component" value="Unassembled WGS sequence"/>
</dbReference>
<dbReference type="Gene3D" id="3.40.50.2300">
    <property type="match status" value="2"/>
</dbReference>
<evidence type="ECO:0000256" key="1">
    <source>
        <dbReference type="ARBA" id="ARBA00023015"/>
    </source>
</evidence>
<dbReference type="InterPro" id="IPR046335">
    <property type="entry name" value="LacI/GalR-like_sensor"/>
</dbReference>
<dbReference type="PANTHER" id="PTHR30146">
    <property type="entry name" value="LACI-RELATED TRANSCRIPTIONAL REPRESSOR"/>
    <property type="match status" value="1"/>
</dbReference>
<dbReference type="InterPro" id="IPR028082">
    <property type="entry name" value="Peripla_BP_I"/>
</dbReference>
<evidence type="ECO:0000313" key="7">
    <source>
        <dbReference type="Proteomes" id="UP000822993"/>
    </source>
</evidence>
<protein>
    <submittedName>
        <fullName evidence="6">LacI family DNA-binding transcriptional regulator</fullName>
    </submittedName>
</protein>
<dbReference type="EMBL" id="JACSPN010000001">
    <property type="protein sequence ID" value="MBE7698726.1"/>
    <property type="molecule type" value="Genomic_DNA"/>
</dbReference>
<evidence type="ECO:0000256" key="3">
    <source>
        <dbReference type="ARBA" id="ARBA00023163"/>
    </source>
</evidence>
<feature type="region of interest" description="Disordered" evidence="4">
    <location>
        <begin position="1"/>
        <end position="21"/>
    </location>
</feature>
<dbReference type="SUPFAM" id="SSF53822">
    <property type="entry name" value="Periplasmic binding protein-like I"/>
    <property type="match status" value="1"/>
</dbReference>
<dbReference type="CDD" id="cd06267">
    <property type="entry name" value="PBP1_LacI_sugar_binding-like"/>
    <property type="match status" value="1"/>
</dbReference>
<dbReference type="SUPFAM" id="SSF47413">
    <property type="entry name" value="lambda repressor-like DNA-binding domains"/>
    <property type="match status" value="1"/>
</dbReference>
<dbReference type="CDD" id="cd01392">
    <property type="entry name" value="HTH_LacI"/>
    <property type="match status" value="1"/>
</dbReference>
<evidence type="ECO:0000256" key="2">
    <source>
        <dbReference type="ARBA" id="ARBA00023125"/>
    </source>
</evidence>
<dbReference type="SMART" id="SM00354">
    <property type="entry name" value="HTH_LACI"/>
    <property type="match status" value="1"/>
</dbReference>
<dbReference type="PANTHER" id="PTHR30146:SF153">
    <property type="entry name" value="LACTOSE OPERON REPRESSOR"/>
    <property type="match status" value="1"/>
</dbReference>
<gene>
    <name evidence="6" type="ORF">H9623_00190</name>
</gene>
<evidence type="ECO:0000313" key="6">
    <source>
        <dbReference type="EMBL" id="MBE7698726.1"/>
    </source>
</evidence>
<dbReference type="InterPro" id="IPR000843">
    <property type="entry name" value="HTH_LacI"/>
</dbReference>
<organism evidence="6 7">
    <name type="scientific">Oerskovia douganii</name>
    <dbReference type="NCBI Taxonomy" id="2762210"/>
    <lineage>
        <taxon>Bacteria</taxon>
        <taxon>Bacillati</taxon>
        <taxon>Actinomycetota</taxon>
        <taxon>Actinomycetes</taxon>
        <taxon>Micrococcales</taxon>
        <taxon>Cellulomonadaceae</taxon>
        <taxon>Oerskovia</taxon>
    </lineage>
</organism>
<feature type="domain" description="HTH lacI-type" evidence="5">
    <location>
        <begin position="20"/>
        <end position="74"/>
    </location>
</feature>
<comment type="caution">
    <text evidence="6">The sequence shown here is derived from an EMBL/GenBank/DDBJ whole genome shotgun (WGS) entry which is preliminary data.</text>
</comment>
<proteinExistence type="predicted"/>
<dbReference type="Pfam" id="PF00356">
    <property type="entry name" value="LacI"/>
    <property type="match status" value="1"/>
</dbReference>
<dbReference type="GO" id="GO:0000976">
    <property type="term" value="F:transcription cis-regulatory region binding"/>
    <property type="evidence" value="ECO:0007669"/>
    <property type="project" value="TreeGrafter"/>
</dbReference>
<sequence length="344" mass="36781">MERSRPGRSGGENGPVNPRPTLLDVAAHAGVSKSLVSLALRGDPGVSERTRERIRRAADDLGYRSNALARSLKQGRTMLLGAVLSSLDNPYHTEIVTGVEEAAREAGFSVLLVHGSRDRGHLAGHLDTLLSLNVDGLVVISSWLEEEHLRAAARRAPVVMVGRPLGAVDGVDTVTNDDARGAALAVDHLVGLGRSRIAHVSGSARPAGLARRAGYEAAMRRHGLTEEIRVVGPGVPVADLVEDGYRGVFARNDVEAFDLLDHAHDRGLCVPQDLAVVGYDDSALARRARPRLTSVHQPRGRMGELAVELLLERLGGRGEDRHEVLAPRLVVRGSTVPGESPSER</sequence>
<evidence type="ECO:0000256" key="4">
    <source>
        <dbReference type="SAM" id="MobiDB-lite"/>
    </source>
</evidence>